<dbReference type="InterPro" id="IPR054120">
    <property type="entry name" value="PBPA_dimer"/>
</dbReference>
<gene>
    <name evidence="3" type="ORF">OCV99_02500</name>
</gene>
<dbReference type="InterPro" id="IPR012338">
    <property type="entry name" value="Beta-lactam/transpept-like"/>
</dbReference>
<protein>
    <submittedName>
        <fullName evidence="3">Penicillin-binding transpeptidase domain-containing protein</fullName>
    </submittedName>
</protein>
<proteinExistence type="predicted"/>
<dbReference type="InterPro" id="IPR001460">
    <property type="entry name" value="PCN-bd_Tpept"/>
</dbReference>
<dbReference type="SUPFAM" id="SSF56519">
    <property type="entry name" value="Penicillin binding protein dimerisation domain"/>
    <property type="match status" value="1"/>
</dbReference>
<reference evidence="3 4" key="1">
    <citation type="journal article" date="2021" name="ISME Commun">
        <title>Automated analysis of genomic sequences facilitates high-throughput and comprehensive description of bacteria.</title>
        <authorList>
            <person name="Hitch T.C.A."/>
        </authorList>
    </citation>
    <scope>NUCLEOTIDE SEQUENCE [LARGE SCALE GENOMIC DNA]</scope>
    <source>
        <strain evidence="3 4">Sanger_03</strain>
    </source>
</reference>
<dbReference type="Gene3D" id="3.90.1310.10">
    <property type="entry name" value="Penicillin-binding protein 2a (Domain 2)"/>
    <property type="match status" value="1"/>
</dbReference>
<dbReference type="PANTHER" id="PTHR30627">
    <property type="entry name" value="PEPTIDOGLYCAN D,D-TRANSPEPTIDASE"/>
    <property type="match status" value="1"/>
</dbReference>
<dbReference type="Pfam" id="PF00905">
    <property type="entry name" value="Transpeptidase"/>
    <property type="match status" value="1"/>
</dbReference>
<name>A0ABT2RJ52_9FIRM</name>
<evidence type="ECO:0000313" key="3">
    <source>
        <dbReference type="EMBL" id="MCU6685433.1"/>
    </source>
</evidence>
<dbReference type="Gene3D" id="3.40.710.10">
    <property type="entry name" value="DD-peptidase/beta-lactamase superfamily"/>
    <property type="match status" value="1"/>
</dbReference>
<sequence length="443" mass="48951">MGYIIYFNLEKSQDIINSSYNPRLDSMADRVVRGKILDKDGNVLAETTTAEDGSEYRYYPYGNLYAHVVGFSSQGKSGLESAENFELLTSHAFFLEKLKNEFQDEKNIGDNVITTLNTQLQEAAYNALGSYKGAVVVLEPSSGKILAMVSKPDFDPNTVAENWEFLSTDENSYLLNRATQGAYAPGSTFKLVTALEYMREHGDYNAYGYTCQGEITYDGVTIACAGHNVHGDVSLASSLAYSCNTSFSNIGLQLDIERYRDTAETLLFNSKLPCELPYSQSSFTLESSDSSADRMMTAMGQGKTETSPYHMALITSAIANHGTLMRPYLVDAITNYSGEIVENTEPEEYKKLMSEEEAEQLKSYMQEVVNYGTASVLSGQGYTVAGKTGTAEYSSDIEKNHSWFVGFTNVDNPELAICVLIESSDGQVKAVNVAKEIFDSYYY</sequence>
<keyword evidence="4" id="KW-1185">Reference proteome</keyword>
<dbReference type="Proteomes" id="UP001652431">
    <property type="component" value="Unassembled WGS sequence"/>
</dbReference>
<dbReference type="SUPFAM" id="SSF56601">
    <property type="entry name" value="beta-lactamase/transpeptidase-like"/>
    <property type="match status" value="1"/>
</dbReference>
<feature type="domain" description="Penicillin-binding protein transpeptidase" evidence="1">
    <location>
        <begin position="133"/>
        <end position="438"/>
    </location>
</feature>
<feature type="domain" description="Penicillin binding protein A dimerisation" evidence="2">
    <location>
        <begin position="33"/>
        <end position="112"/>
    </location>
</feature>
<dbReference type="RefSeq" id="WP_158368549.1">
    <property type="nucleotide sequence ID" value="NZ_JAOQJU010000002.1"/>
</dbReference>
<dbReference type="Pfam" id="PF21922">
    <property type="entry name" value="PBP_dimer_2"/>
    <property type="match status" value="1"/>
</dbReference>
<accession>A0ABT2RJ52</accession>
<dbReference type="InterPro" id="IPR050515">
    <property type="entry name" value="Beta-lactam/transpept"/>
</dbReference>
<evidence type="ECO:0000259" key="2">
    <source>
        <dbReference type="Pfam" id="PF21922"/>
    </source>
</evidence>
<evidence type="ECO:0000313" key="4">
    <source>
        <dbReference type="Proteomes" id="UP001652431"/>
    </source>
</evidence>
<dbReference type="EMBL" id="JAOQJU010000002">
    <property type="protein sequence ID" value="MCU6685433.1"/>
    <property type="molecule type" value="Genomic_DNA"/>
</dbReference>
<dbReference type="PANTHER" id="PTHR30627:SF24">
    <property type="entry name" value="PENICILLIN-BINDING PROTEIN 4B"/>
    <property type="match status" value="1"/>
</dbReference>
<evidence type="ECO:0000259" key="1">
    <source>
        <dbReference type="Pfam" id="PF00905"/>
    </source>
</evidence>
<comment type="caution">
    <text evidence="3">The sequence shown here is derived from an EMBL/GenBank/DDBJ whole genome shotgun (WGS) entry which is preliminary data.</text>
</comment>
<dbReference type="InterPro" id="IPR036138">
    <property type="entry name" value="PBP_dimer_sf"/>
</dbReference>
<organism evidence="3 4">
    <name type="scientific">Dorea acetigenes</name>
    <dbReference type="NCBI Taxonomy" id="2981787"/>
    <lineage>
        <taxon>Bacteria</taxon>
        <taxon>Bacillati</taxon>
        <taxon>Bacillota</taxon>
        <taxon>Clostridia</taxon>
        <taxon>Lachnospirales</taxon>
        <taxon>Lachnospiraceae</taxon>
        <taxon>Dorea</taxon>
    </lineage>
</organism>